<sequence length="207" mass="22696">MHSRDTPLPRTRLLRNLLDFRDEARAVLSAEQSAQPKMATTALASLTSTIQEHLEYILLPTPAEMRCMSSECLDLPIVTGRPPDLDGPHGAALAARLAPLRGVGRGTRLAKLAELGAGMRCFKGAVMLWCDVVATMRRQWDDGLEPFTPAYPPPSPATRRAPARGVRAELFGAAACLAQQKLEICSREAWRAAARAPSCRRPRRCSW</sequence>
<comment type="caution">
    <text evidence="1">The sequence shown here is derived from an EMBL/GenBank/DDBJ whole genome shotgun (WGS) entry which is preliminary data.</text>
</comment>
<evidence type="ECO:0000313" key="1">
    <source>
        <dbReference type="EMBL" id="CAK0837678.1"/>
    </source>
</evidence>
<proteinExistence type="predicted"/>
<keyword evidence="2" id="KW-1185">Reference proteome</keyword>
<protein>
    <submittedName>
        <fullName evidence="1">Uncharacterized protein</fullName>
    </submittedName>
</protein>
<accession>A0ABN9SYI2</accession>
<organism evidence="1 2">
    <name type="scientific">Prorocentrum cordatum</name>
    <dbReference type="NCBI Taxonomy" id="2364126"/>
    <lineage>
        <taxon>Eukaryota</taxon>
        <taxon>Sar</taxon>
        <taxon>Alveolata</taxon>
        <taxon>Dinophyceae</taxon>
        <taxon>Prorocentrales</taxon>
        <taxon>Prorocentraceae</taxon>
        <taxon>Prorocentrum</taxon>
    </lineage>
</organism>
<reference evidence="1" key="1">
    <citation type="submission" date="2023-10" db="EMBL/GenBank/DDBJ databases">
        <authorList>
            <person name="Chen Y."/>
            <person name="Shah S."/>
            <person name="Dougan E. K."/>
            <person name="Thang M."/>
            <person name="Chan C."/>
        </authorList>
    </citation>
    <scope>NUCLEOTIDE SEQUENCE [LARGE SCALE GENOMIC DNA]</scope>
</reference>
<dbReference type="EMBL" id="CAUYUJ010014170">
    <property type="protein sequence ID" value="CAK0837678.1"/>
    <property type="molecule type" value="Genomic_DNA"/>
</dbReference>
<dbReference type="Proteomes" id="UP001189429">
    <property type="component" value="Unassembled WGS sequence"/>
</dbReference>
<gene>
    <name evidence="1" type="ORF">PCOR1329_LOCUS33800</name>
</gene>
<evidence type="ECO:0000313" key="2">
    <source>
        <dbReference type="Proteomes" id="UP001189429"/>
    </source>
</evidence>
<name>A0ABN9SYI2_9DINO</name>